<evidence type="ECO:0000313" key="2">
    <source>
        <dbReference type="Proteomes" id="UP000291072"/>
    </source>
</evidence>
<organism evidence="1 2">
    <name type="scientific">Mycoplasma todarodis</name>
    <dbReference type="NCBI Taxonomy" id="1937191"/>
    <lineage>
        <taxon>Bacteria</taxon>
        <taxon>Bacillati</taxon>
        <taxon>Mycoplasmatota</taxon>
        <taxon>Mollicutes</taxon>
        <taxon>Mycoplasmataceae</taxon>
        <taxon>Mycoplasma</taxon>
    </lineage>
</organism>
<dbReference type="Proteomes" id="UP000291072">
    <property type="component" value="Unassembled WGS sequence"/>
</dbReference>
<reference evidence="1 2" key="1">
    <citation type="submission" date="2018-02" db="EMBL/GenBank/DDBJ databases">
        <title>Mycoplasma marinum and Mycoplasma todarodis sp. nov., moderately halophilic and psychrotolerant mycoplasmas isolated from cephalopods.</title>
        <authorList>
            <person name="Viver T."/>
        </authorList>
    </citation>
    <scope>NUCLEOTIDE SEQUENCE [LARGE SCALE GENOMIC DNA]</scope>
    <source>
        <strain evidence="1 2">5H</strain>
    </source>
</reference>
<evidence type="ECO:0000313" key="1">
    <source>
        <dbReference type="EMBL" id="TCG10435.1"/>
    </source>
</evidence>
<dbReference type="EMBL" id="PSZP01000046">
    <property type="protein sequence ID" value="TCG10435.1"/>
    <property type="molecule type" value="Genomic_DNA"/>
</dbReference>
<dbReference type="OrthoDB" id="399374at2"/>
<dbReference type="InterPro" id="IPR054781">
    <property type="entry name" value="Asp23-rel"/>
</dbReference>
<protein>
    <submittedName>
        <fullName evidence="1">Uncharacterized protein</fullName>
    </submittedName>
</protein>
<sequence length="101" mass="11588">MEFVTVNYSLNQTYNVHKNVFTQIVDKVASNFKKELRITEEIQANVIKGGEDIEFIIEIAIDKTGDASKIILDFSKAIEERVVDIINSKPSNIQIKLTRRF</sequence>
<dbReference type="RefSeq" id="WP_131613852.1">
    <property type="nucleotide sequence ID" value="NZ_PSZP01000046.1"/>
</dbReference>
<keyword evidence="2" id="KW-1185">Reference proteome</keyword>
<comment type="caution">
    <text evidence="1">The sequence shown here is derived from an EMBL/GenBank/DDBJ whole genome shotgun (WGS) entry which is preliminary data.</text>
</comment>
<name>A0A4R0XNB3_9MOLU</name>
<dbReference type="AlphaFoldDB" id="A0A4R0XNB3"/>
<gene>
    <name evidence="1" type="ORF">C4B25_04260</name>
</gene>
<accession>A0A4R0XNB3</accession>
<proteinExistence type="predicted"/>
<dbReference type="NCBIfam" id="NF045836">
    <property type="entry name" value="MMB_0454_fam"/>
    <property type="match status" value="1"/>
</dbReference>